<dbReference type="PANTHER" id="PTHR14239">
    <property type="entry name" value="DUDULIN-RELATED"/>
    <property type="match status" value="1"/>
</dbReference>
<dbReference type="Pfam" id="PF03807">
    <property type="entry name" value="F420_oxidored"/>
    <property type="match status" value="1"/>
</dbReference>
<dbReference type="GO" id="GO:0005886">
    <property type="term" value="C:plasma membrane"/>
    <property type="evidence" value="ECO:0007669"/>
    <property type="project" value="TreeGrafter"/>
</dbReference>
<keyword evidence="2" id="KW-0812">Transmembrane</keyword>
<feature type="transmembrane region" description="Helical" evidence="2">
    <location>
        <begin position="307"/>
        <end position="327"/>
    </location>
</feature>
<dbReference type="GO" id="GO:0008823">
    <property type="term" value="F:cupric reductase (NADH) activity"/>
    <property type="evidence" value="ECO:0007669"/>
    <property type="project" value="TreeGrafter"/>
</dbReference>
<dbReference type="EMBL" id="JAIWYP010000006">
    <property type="protein sequence ID" value="KAH3810591.1"/>
    <property type="molecule type" value="Genomic_DNA"/>
</dbReference>
<gene>
    <name evidence="4" type="ORF">DPMN_138984</name>
</gene>
<evidence type="ECO:0000313" key="5">
    <source>
        <dbReference type="Proteomes" id="UP000828390"/>
    </source>
</evidence>
<dbReference type="GO" id="GO:0052851">
    <property type="term" value="F:ferric-chelate reductase (NADPH) activity"/>
    <property type="evidence" value="ECO:0007669"/>
    <property type="project" value="TreeGrafter"/>
</dbReference>
<evidence type="ECO:0000256" key="2">
    <source>
        <dbReference type="SAM" id="Phobius"/>
    </source>
</evidence>
<reference evidence="4" key="2">
    <citation type="submission" date="2020-11" db="EMBL/GenBank/DDBJ databases">
        <authorList>
            <person name="McCartney M.A."/>
            <person name="Auch B."/>
            <person name="Kono T."/>
            <person name="Mallez S."/>
            <person name="Becker A."/>
            <person name="Gohl D.M."/>
            <person name="Silverstein K.A.T."/>
            <person name="Koren S."/>
            <person name="Bechman K.B."/>
            <person name="Herman A."/>
            <person name="Abrahante J.E."/>
            <person name="Garbe J."/>
        </authorList>
    </citation>
    <scope>NUCLEOTIDE SEQUENCE</scope>
    <source>
        <strain evidence="4">Duluth1</strain>
        <tissue evidence="4">Whole animal</tissue>
    </source>
</reference>
<keyword evidence="2" id="KW-0472">Membrane</keyword>
<keyword evidence="5" id="KW-1185">Reference proteome</keyword>
<evidence type="ECO:0000256" key="1">
    <source>
        <dbReference type="ARBA" id="ARBA00023002"/>
    </source>
</evidence>
<reference evidence="4" key="1">
    <citation type="journal article" date="2019" name="bioRxiv">
        <title>The Genome of the Zebra Mussel, Dreissena polymorpha: A Resource for Invasive Species Research.</title>
        <authorList>
            <person name="McCartney M.A."/>
            <person name="Auch B."/>
            <person name="Kono T."/>
            <person name="Mallez S."/>
            <person name="Zhang Y."/>
            <person name="Obille A."/>
            <person name="Becker A."/>
            <person name="Abrahante J.E."/>
            <person name="Garbe J."/>
            <person name="Badalamenti J.P."/>
            <person name="Herman A."/>
            <person name="Mangelson H."/>
            <person name="Liachko I."/>
            <person name="Sullivan S."/>
            <person name="Sone E.D."/>
            <person name="Koren S."/>
            <person name="Silverstein K.A.T."/>
            <person name="Beckman K.B."/>
            <person name="Gohl D.M."/>
        </authorList>
    </citation>
    <scope>NUCLEOTIDE SEQUENCE</scope>
    <source>
        <strain evidence="4">Duluth1</strain>
        <tissue evidence="4">Whole animal</tissue>
    </source>
</reference>
<feature type="domain" description="Pyrroline-5-carboxylate reductase catalytic N-terminal" evidence="3">
    <location>
        <begin position="34"/>
        <end position="125"/>
    </location>
</feature>
<dbReference type="GO" id="GO:0006826">
    <property type="term" value="P:iron ion transport"/>
    <property type="evidence" value="ECO:0007669"/>
    <property type="project" value="UniProtKB-KW"/>
</dbReference>
<dbReference type="SUPFAM" id="SSF51735">
    <property type="entry name" value="NAD(P)-binding Rossmann-fold domains"/>
    <property type="match status" value="1"/>
</dbReference>
<dbReference type="InterPro" id="IPR028939">
    <property type="entry name" value="P5C_Rdtase_cat_N"/>
</dbReference>
<dbReference type="InterPro" id="IPR036291">
    <property type="entry name" value="NAD(P)-bd_dom_sf"/>
</dbReference>
<dbReference type="AlphaFoldDB" id="A0A9D4JF83"/>
<protein>
    <recommendedName>
        <fullName evidence="3">Pyrroline-5-carboxylate reductase catalytic N-terminal domain-containing protein</fullName>
    </recommendedName>
</protein>
<evidence type="ECO:0000313" key="4">
    <source>
        <dbReference type="EMBL" id="KAH3810591.1"/>
    </source>
</evidence>
<dbReference type="GO" id="GO:0010008">
    <property type="term" value="C:endosome membrane"/>
    <property type="evidence" value="ECO:0007669"/>
    <property type="project" value="UniProtKB-SubCell"/>
</dbReference>
<dbReference type="Proteomes" id="UP000828390">
    <property type="component" value="Unassembled WGS sequence"/>
</dbReference>
<feature type="transmembrane region" description="Helical" evidence="2">
    <location>
        <begin position="261"/>
        <end position="286"/>
    </location>
</feature>
<dbReference type="GO" id="GO:0015677">
    <property type="term" value="P:copper ion import"/>
    <property type="evidence" value="ECO:0007669"/>
    <property type="project" value="TreeGrafter"/>
</dbReference>
<feature type="transmembrane region" description="Helical" evidence="2">
    <location>
        <begin position="364"/>
        <end position="384"/>
    </location>
</feature>
<organism evidence="4 5">
    <name type="scientific">Dreissena polymorpha</name>
    <name type="common">Zebra mussel</name>
    <name type="synonym">Mytilus polymorpha</name>
    <dbReference type="NCBI Taxonomy" id="45954"/>
    <lineage>
        <taxon>Eukaryota</taxon>
        <taxon>Metazoa</taxon>
        <taxon>Spiralia</taxon>
        <taxon>Lophotrochozoa</taxon>
        <taxon>Mollusca</taxon>
        <taxon>Bivalvia</taxon>
        <taxon>Autobranchia</taxon>
        <taxon>Heteroconchia</taxon>
        <taxon>Euheterodonta</taxon>
        <taxon>Imparidentia</taxon>
        <taxon>Neoheterodontei</taxon>
        <taxon>Myida</taxon>
        <taxon>Dreissenoidea</taxon>
        <taxon>Dreissenidae</taxon>
        <taxon>Dreissena</taxon>
    </lineage>
</organism>
<feature type="transmembrane region" description="Helical" evidence="2">
    <location>
        <begin position="436"/>
        <end position="457"/>
    </location>
</feature>
<dbReference type="PANTHER" id="PTHR14239:SF0">
    <property type="entry name" value="F420-DEPENDENT NADP REDUCTASE"/>
    <property type="match status" value="1"/>
</dbReference>
<dbReference type="InterPro" id="IPR051267">
    <property type="entry name" value="STEAP_metalloreductase"/>
</dbReference>
<comment type="caution">
    <text evidence="4">The sequence shown here is derived from an EMBL/GenBank/DDBJ whole genome shotgun (WGS) entry which is preliminary data.</text>
</comment>
<feature type="transmembrane region" description="Helical" evidence="2">
    <location>
        <begin position="222"/>
        <end position="241"/>
    </location>
</feature>
<keyword evidence="2" id="KW-1133">Transmembrane helix</keyword>
<evidence type="ECO:0000259" key="3">
    <source>
        <dbReference type="Pfam" id="PF03807"/>
    </source>
</evidence>
<sequence>MGAHPASSELFNNLNKQLENNNCCEMSSKEKRRRVGILGTGDFARALAKRLFFSGYDVILGSRKPEKKAIYAMDQCLCNVQVLSIEECIKSASIIFLAVHFDNVKELLTEHVVKLEGKIIIDVSNRERPSSVTSNAELVQKMVPGCIVVKAFNVISAYAMENDYNSSSKQVFIASNSENARDVVANIAKDMNFRPVDFGGLFAARRIEKHPLRLFPEWKGPLGFAVCVFIVWLIFLIYIYFIEESVYKWEQLFVKVLNKAFCMTGITTLSVTYLASSFATMVQIYYGTKHIRFSRWLDKWLKNRKQLGLLSFALISIHVIMSVLTMSPTYLSSWYHSTTITIPANLTVPLQLKQTAWMNWKGEAACLVGIIAYVVLSFICATTFPSVTDTLNWREWRFAQSKMGHAALLLSVGHVLVMGIPGWLSKPHLIYKSITFLCLIIPWITLLVKLVFSFPLVDRYVMKLRKGWERREKNCTADCARSVTNEVYASFDMNAGKRKACTDACTCPDDPMPMMNFGSSISIIASGKGQLENIPSL</sequence>
<feature type="transmembrane region" description="Helical" evidence="2">
    <location>
        <begin position="404"/>
        <end position="424"/>
    </location>
</feature>
<keyword evidence="1" id="KW-0560">Oxidoreductase</keyword>
<name>A0A9D4JF83_DREPO</name>
<dbReference type="Gene3D" id="3.40.50.720">
    <property type="entry name" value="NAD(P)-binding Rossmann-like Domain"/>
    <property type="match status" value="1"/>
</dbReference>
<accession>A0A9D4JF83</accession>
<proteinExistence type="predicted"/>